<comment type="similarity">
    <text evidence="11">Belongs to the ApbE family.</text>
</comment>
<dbReference type="SUPFAM" id="SSF143631">
    <property type="entry name" value="ApbE-like"/>
    <property type="match status" value="1"/>
</dbReference>
<dbReference type="Pfam" id="PF02424">
    <property type="entry name" value="ApbE"/>
    <property type="match status" value="1"/>
</dbReference>
<comment type="cofactor">
    <cofactor evidence="1">
        <name>Mg(2+)</name>
        <dbReference type="ChEBI" id="CHEBI:18420"/>
    </cofactor>
</comment>
<gene>
    <name evidence="12" type="ORF">HNP60_003465</name>
</gene>
<organism evidence="12 13">
    <name type="scientific">Sphingobium lignivorans</name>
    <dbReference type="NCBI Taxonomy" id="2735886"/>
    <lineage>
        <taxon>Bacteria</taxon>
        <taxon>Pseudomonadati</taxon>
        <taxon>Pseudomonadota</taxon>
        <taxon>Alphaproteobacteria</taxon>
        <taxon>Sphingomonadales</taxon>
        <taxon>Sphingomonadaceae</taxon>
        <taxon>Sphingobium</taxon>
    </lineage>
</organism>
<evidence type="ECO:0000256" key="11">
    <source>
        <dbReference type="PIRNR" id="PIRNR006268"/>
    </source>
</evidence>
<keyword evidence="6 11" id="KW-0479">Metal-binding</keyword>
<keyword evidence="12" id="KW-0449">Lipoprotein</keyword>
<dbReference type="RefSeq" id="WP_184156036.1">
    <property type="nucleotide sequence ID" value="NZ_JACHKA010000001.1"/>
</dbReference>
<comment type="caution">
    <text evidence="12">The sequence shown here is derived from an EMBL/GenBank/DDBJ whole genome shotgun (WGS) entry which is preliminary data.</text>
</comment>
<evidence type="ECO:0000256" key="3">
    <source>
        <dbReference type="ARBA" id="ARBA00016337"/>
    </source>
</evidence>
<evidence type="ECO:0000313" key="12">
    <source>
        <dbReference type="EMBL" id="MBB5987491.1"/>
    </source>
</evidence>
<reference evidence="12 13" key="1">
    <citation type="submission" date="2020-08" db="EMBL/GenBank/DDBJ databases">
        <title>Exploring microbial biodiversity for novel pathways involved in the catabolism of aromatic compounds derived from lignin.</title>
        <authorList>
            <person name="Elkins J."/>
        </authorList>
    </citation>
    <scope>NUCLEOTIDE SEQUENCE [LARGE SCALE GENOMIC DNA]</scope>
    <source>
        <strain evidence="12 13">B1D3A</strain>
    </source>
</reference>
<evidence type="ECO:0000256" key="4">
    <source>
        <dbReference type="ARBA" id="ARBA00022630"/>
    </source>
</evidence>
<dbReference type="Proteomes" id="UP001138540">
    <property type="component" value="Unassembled WGS sequence"/>
</dbReference>
<evidence type="ECO:0000256" key="2">
    <source>
        <dbReference type="ARBA" id="ARBA00011955"/>
    </source>
</evidence>
<keyword evidence="8 11" id="KW-0460">Magnesium</keyword>
<dbReference type="Gene3D" id="3.10.520.10">
    <property type="entry name" value="ApbE-like domains"/>
    <property type="match status" value="1"/>
</dbReference>
<proteinExistence type="inferred from homology"/>
<evidence type="ECO:0000256" key="5">
    <source>
        <dbReference type="ARBA" id="ARBA00022679"/>
    </source>
</evidence>
<evidence type="ECO:0000256" key="7">
    <source>
        <dbReference type="ARBA" id="ARBA00022827"/>
    </source>
</evidence>
<evidence type="ECO:0000256" key="8">
    <source>
        <dbReference type="ARBA" id="ARBA00022842"/>
    </source>
</evidence>
<dbReference type="InterPro" id="IPR024932">
    <property type="entry name" value="ApbE"/>
</dbReference>
<keyword evidence="5 11" id="KW-0808">Transferase</keyword>
<comment type="catalytic activity">
    <reaction evidence="10 11">
        <text>L-threonyl-[protein] + FAD = FMN-L-threonyl-[protein] + AMP + H(+)</text>
        <dbReference type="Rhea" id="RHEA:36847"/>
        <dbReference type="Rhea" id="RHEA-COMP:11060"/>
        <dbReference type="Rhea" id="RHEA-COMP:11061"/>
        <dbReference type="ChEBI" id="CHEBI:15378"/>
        <dbReference type="ChEBI" id="CHEBI:30013"/>
        <dbReference type="ChEBI" id="CHEBI:57692"/>
        <dbReference type="ChEBI" id="CHEBI:74257"/>
        <dbReference type="ChEBI" id="CHEBI:456215"/>
        <dbReference type="EC" id="2.7.1.180"/>
    </reaction>
</comment>
<keyword evidence="4 11" id="KW-0285">Flavoprotein</keyword>
<sequence>MGTYWRVRLAAAPGADLSALGDSVQTRLDDLTAQMSHWDETSLLSRYGRAADGSWTSLPDDFAAVMEAGLEIAQRSDGAFDPAAGCLTDLHGLGPHPRVTPVSDAERREALRLSGWHRVTFDRAARRLRQPGGLRLDLSGIAKGHATDMIADLMTARGVRHCLVEIGGECVGRGMRPDGDPWWVDLETPPGLRARPLRVALHQLAVATSGNYVRGDHTLDPRTGHPVTHGVASVSVLHARAMDADAWATAITVLGIAQGAQLAVREGLAARILAQEGALTREWLSPALERMLAD</sequence>
<name>A0ABR6NJQ6_9SPHN</name>
<evidence type="ECO:0000313" key="13">
    <source>
        <dbReference type="Proteomes" id="UP001138540"/>
    </source>
</evidence>
<keyword evidence="13" id="KW-1185">Reference proteome</keyword>
<keyword evidence="7 11" id="KW-0274">FAD</keyword>
<evidence type="ECO:0000256" key="9">
    <source>
        <dbReference type="ARBA" id="ARBA00031306"/>
    </source>
</evidence>
<protein>
    <recommendedName>
        <fullName evidence="3 11">FAD:protein FMN transferase</fullName>
        <ecNumber evidence="2 11">2.7.1.180</ecNumber>
    </recommendedName>
    <alternativeName>
        <fullName evidence="9 11">Flavin transferase</fullName>
    </alternativeName>
</protein>
<dbReference type="PIRSF" id="PIRSF006268">
    <property type="entry name" value="ApbE"/>
    <property type="match status" value="1"/>
</dbReference>
<dbReference type="PANTHER" id="PTHR30040">
    <property type="entry name" value="THIAMINE BIOSYNTHESIS LIPOPROTEIN APBE"/>
    <property type="match status" value="1"/>
</dbReference>
<dbReference type="InterPro" id="IPR003374">
    <property type="entry name" value="ApbE-like_sf"/>
</dbReference>
<dbReference type="EC" id="2.7.1.180" evidence="2 11"/>
<evidence type="ECO:0000256" key="1">
    <source>
        <dbReference type="ARBA" id="ARBA00001946"/>
    </source>
</evidence>
<evidence type="ECO:0000256" key="6">
    <source>
        <dbReference type="ARBA" id="ARBA00022723"/>
    </source>
</evidence>
<dbReference type="PANTHER" id="PTHR30040:SF2">
    <property type="entry name" value="FAD:PROTEIN FMN TRANSFERASE"/>
    <property type="match status" value="1"/>
</dbReference>
<dbReference type="EMBL" id="JACHKA010000001">
    <property type="protein sequence ID" value="MBB5987491.1"/>
    <property type="molecule type" value="Genomic_DNA"/>
</dbReference>
<evidence type="ECO:0000256" key="10">
    <source>
        <dbReference type="ARBA" id="ARBA00048540"/>
    </source>
</evidence>
<accession>A0ABR6NJQ6</accession>